<protein>
    <recommendedName>
        <fullName evidence="4">Large ribosomal subunit protein eL33</fullName>
    </recommendedName>
    <alternativeName>
        <fullName evidence="5">60S ribosomal protein L35a</fullName>
    </alternativeName>
</protein>
<reference evidence="7" key="1">
    <citation type="submission" date="2025-08" db="UniProtKB">
        <authorList>
            <consortium name="RefSeq"/>
        </authorList>
    </citation>
    <scope>IDENTIFICATION</scope>
    <source>
        <tissue evidence="7">Muscle</tissue>
    </source>
</reference>
<dbReference type="Proteomes" id="UP000694941">
    <property type="component" value="Unplaced"/>
</dbReference>
<comment type="similarity">
    <text evidence="1">Belongs to the eukaryotic ribosomal protein eL33 family.</text>
</comment>
<dbReference type="InterPro" id="IPR038661">
    <property type="entry name" value="Ribosomal_eL33_sf"/>
</dbReference>
<keyword evidence="2" id="KW-0689">Ribosomal protein</keyword>
<evidence type="ECO:0000256" key="3">
    <source>
        <dbReference type="ARBA" id="ARBA00023274"/>
    </source>
</evidence>
<gene>
    <name evidence="7" type="primary">LOC106469095</name>
</gene>
<dbReference type="GeneID" id="106469095"/>
<evidence type="ECO:0000256" key="1">
    <source>
        <dbReference type="ARBA" id="ARBA00009269"/>
    </source>
</evidence>
<evidence type="ECO:0000256" key="5">
    <source>
        <dbReference type="ARBA" id="ARBA00035530"/>
    </source>
</evidence>
<dbReference type="PANTHER" id="PTHR10902">
    <property type="entry name" value="60S RIBOSOMAL PROTEIN L35A"/>
    <property type="match status" value="1"/>
</dbReference>
<sequence length="144" mass="17051">CKYLKLSFTADSFLFFHIFLQSFHNRSLQFFIVFSRLYCKAIFVGYKRGLRNQHENTSLLKIDGVVSRKQTEFYLGKRCAFVYRAKNKTRVPGKKDHFTKLRAIWGRVTRPHGRSGVVRAKFKRNLPAKAMGRRIRIMLYPSRI</sequence>
<dbReference type="SUPFAM" id="SSF50447">
    <property type="entry name" value="Translation proteins"/>
    <property type="match status" value="1"/>
</dbReference>
<dbReference type="HAMAP" id="MF_00573">
    <property type="entry name" value="Ribosomal_eL33"/>
    <property type="match status" value="1"/>
</dbReference>
<proteinExistence type="inferred from homology"/>
<feature type="non-terminal residue" evidence="7">
    <location>
        <position position="1"/>
    </location>
</feature>
<dbReference type="Gene3D" id="2.40.10.190">
    <property type="entry name" value="translation elongation factor selb, chain A, domain 4"/>
    <property type="match status" value="1"/>
</dbReference>
<evidence type="ECO:0000313" key="6">
    <source>
        <dbReference type="Proteomes" id="UP000694941"/>
    </source>
</evidence>
<organism evidence="6 7">
    <name type="scientific">Limulus polyphemus</name>
    <name type="common">Atlantic horseshoe crab</name>
    <dbReference type="NCBI Taxonomy" id="6850"/>
    <lineage>
        <taxon>Eukaryota</taxon>
        <taxon>Metazoa</taxon>
        <taxon>Ecdysozoa</taxon>
        <taxon>Arthropoda</taxon>
        <taxon>Chelicerata</taxon>
        <taxon>Merostomata</taxon>
        <taxon>Xiphosura</taxon>
        <taxon>Limulidae</taxon>
        <taxon>Limulus</taxon>
    </lineage>
</organism>
<name>A0ABM1TBG1_LIMPO</name>
<dbReference type="RefSeq" id="XP_022253217.1">
    <property type="nucleotide sequence ID" value="XM_022397509.1"/>
</dbReference>
<dbReference type="InterPro" id="IPR009000">
    <property type="entry name" value="Transl_B-barrel_sf"/>
</dbReference>
<accession>A0ABM1TBG1</accession>
<evidence type="ECO:0000256" key="2">
    <source>
        <dbReference type="ARBA" id="ARBA00022980"/>
    </source>
</evidence>
<dbReference type="InterPro" id="IPR001780">
    <property type="entry name" value="Ribosomal_eL33"/>
</dbReference>
<keyword evidence="6" id="KW-1185">Reference proteome</keyword>
<evidence type="ECO:0000256" key="4">
    <source>
        <dbReference type="ARBA" id="ARBA00035228"/>
    </source>
</evidence>
<evidence type="ECO:0000313" key="7">
    <source>
        <dbReference type="RefSeq" id="XP_022253217.1"/>
    </source>
</evidence>
<dbReference type="Pfam" id="PF01247">
    <property type="entry name" value="Ribosomal_L35Ae"/>
    <property type="match status" value="1"/>
</dbReference>
<keyword evidence="3" id="KW-0687">Ribonucleoprotein</keyword>